<dbReference type="SUPFAM" id="SSF54695">
    <property type="entry name" value="POZ domain"/>
    <property type="match status" value="1"/>
</dbReference>
<dbReference type="WBParaSite" id="PDA_v2.g8163.t1">
    <property type="protein sequence ID" value="PDA_v2.g8163.t1"/>
    <property type="gene ID" value="PDA_v2.g8163"/>
</dbReference>
<keyword evidence="2" id="KW-1185">Reference proteome</keyword>
<sequence length="148" mass="17732">MAKKVEFYKKSLLKEMWKNGSSVKYTIKCDKKVIETYIPFLAVKSLFFKDMFESTTQNFVEITDFQFEVLQKMIEFCETDDIKGVNGYECELFKAAHKYQMNDLMDFVVEKMSEDADDSNIFSYLQLAKKYELKEFEKWCMKFAFRTM</sequence>
<dbReference type="InterPro" id="IPR000210">
    <property type="entry name" value="BTB/POZ_dom"/>
</dbReference>
<accession>A0A914QVW6</accession>
<dbReference type="InterPro" id="IPR011333">
    <property type="entry name" value="SKP1/BTB/POZ_sf"/>
</dbReference>
<evidence type="ECO:0000313" key="2">
    <source>
        <dbReference type="Proteomes" id="UP000887578"/>
    </source>
</evidence>
<protein>
    <submittedName>
        <fullName evidence="3">BTB domain-containing protein</fullName>
    </submittedName>
</protein>
<dbReference type="Gene3D" id="3.30.710.10">
    <property type="entry name" value="Potassium Channel Kv1.1, Chain A"/>
    <property type="match status" value="1"/>
</dbReference>
<dbReference type="PROSITE" id="PS50097">
    <property type="entry name" value="BTB"/>
    <property type="match status" value="1"/>
</dbReference>
<dbReference type="Pfam" id="PF00651">
    <property type="entry name" value="BTB"/>
    <property type="match status" value="1"/>
</dbReference>
<organism evidence="2 3">
    <name type="scientific">Panagrolaimus davidi</name>
    <dbReference type="NCBI Taxonomy" id="227884"/>
    <lineage>
        <taxon>Eukaryota</taxon>
        <taxon>Metazoa</taxon>
        <taxon>Ecdysozoa</taxon>
        <taxon>Nematoda</taxon>
        <taxon>Chromadorea</taxon>
        <taxon>Rhabditida</taxon>
        <taxon>Tylenchina</taxon>
        <taxon>Panagrolaimomorpha</taxon>
        <taxon>Panagrolaimoidea</taxon>
        <taxon>Panagrolaimidae</taxon>
        <taxon>Panagrolaimus</taxon>
    </lineage>
</organism>
<dbReference type="Proteomes" id="UP000887578">
    <property type="component" value="Unplaced"/>
</dbReference>
<reference evidence="3" key="1">
    <citation type="submission" date="2022-11" db="UniProtKB">
        <authorList>
            <consortium name="WormBaseParasite"/>
        </authorList>
    </citation>
    <scope>IDENTIFICATION</scope>
</reference>
<evidence type="ECO:0000259" key="1">
    <source>
        <dbReference type="PROSITE" id="PS50097"/>
    </source>
</evidence>
<dbReference type="AlphaFoldDB" id="A0A914QVW6"/>
<proteinExistence type="predicted"/>
<name>A0A914QVW6_9BILA</name>
<dbReference type="PANTHER" id="PTHR24413">
    <property type="entry name" value="SPECKLE-TYPE POZ PROTEIN"/>
    <property type="match status" value="1"/>
</dbReference>
<feature type="domain" description="BTB" evidence="1">
    <location>
        <begin position="21"/>
        <end position="86"/>
    </location>
</feature>
<dbReference type="SMART" id="SM00225">
    <property type="entry name" value="BTB"/>
    <property type="match status" value="1"/>
</dbReference>
<dbReference type="CDD" id="cd18186">
    <property type="entry name" value="BTB_POZ_ZBTB_KLHL-like"/>
    <property type="match status" value="1"/>
</dbReference>
<evidence type="ECO:0000313" key="3">
    <source>
        <dbReference type="WBParaSite" id="PDA_v2.g8163.t1"/>
    </source>
</evidence>